<evidence type="ECO:0000313" key="1">
    <source>
        <dbReference type="EMBL" id="CAI9700180.1"/>
    </source>
</evidence>
<reference evidence="1" key="1">
    <citation type="submission" date="2023-05" db="EMBL/GenBank/DDBJ databases">
        <authorList>
            <consortium name="ELIXIR-Norway"/>
        </authorList>
    </citation>
    <scope>NUCLEOTIDE SEQUENCE</scope>
</reference>
<sequence>MLAAPRGTPLSAGARTPASVTKDAWTRSAPHEAWSPRLALSQSQARPPATQTRCAFSFASRDPGVCGSASSLRCSGAGHLPNAEQEAEVGSHLAGTLRPRGGPLTWAGVAPVVPSPLQPARLGPQPLQRPLEGAGFLLPTGLGHLLPPALPPHTRVTTEERSARGGDQVQVTGSAEAKVIIELRTGGMRSCQKRRTPAAPGAEGAQPPAVGTLGRVAVLGQRPWSARRVSDGLVVTHVPDLRGEGETLSVRPPAGPSEPRGCGGQGRSPVAPPAPVSTEAPPRFPRRSPRPQRGALGGRAGGRGPRGCGRYAALILPAFPRRPSPLAPLPRPPRREPQRKKAGASMGALRASHTGGGGPCVLANKTQDQLLGEQNPSTVENADGDLRCEQNTHDSSASPASERTARTRSVPGCTLRSGSSRPFRPSDRGDWREPPGPLVEQPTSSGMRDGRQRAGGAPQESPRPRGTAGPALSRAVPAPRPPPSTCLSPSFGGDELWGGRGGGELGRRKLELHLRVLGECLRGQGDGRVGRPLPSLWSAQGEDAGTGGALCAKTNSVRGDTDHAFLYLGSGLPSPKYRRLCSGCRGAGLARLDSQQKGLGVQALGAFPGGSPEPQVPSFCGLTILGGGGSREPTCPLAEGHSHADGLEETKAWGPLPPCGGPLLQAPLWSVSTFPARSAPWDPIPDLSLAAAHF</sequence>
<name>A0ACB0EHT3_RANTA</name>
<dbReference type="EMBL" id="OX596104">
    <property type="protein sequence ID" value="CAI9700180.1"/>
    <property type="molecule type" value="Genomic_DNA"/>
</dbReference>
<proteinExistence type="predicted"/>
<gene>
    <name evidence="1" type="ORF">MRATA1EN3_LOCUS11393</name>
</gene>
<evidence type="ECO:0000313" key="2">
    <source>
        <dbReference type="Proteomes" id="UP001162501"/>
    </source>
</evidence>
<protein>
    <submittedName>
        <fullName evidence="1">Uncharacterized protein</fullName>
    </submittedName>
</protein>
<accession>A0ACB0EHT3</accession>
<dbReference type="Proteomes" id="UP001162501">
    <property type="component" value="Chromosome 20"/>
</dbReference>
<organism evidence="1 2">
    <name type="scientific">Rangifer tarandus platyrhynchus</name>
    <name type="common">Svalbard reindeer</name>
    <dbReference type="NCBI Taxonomy" id="3082113"/>
    <lineage>
        <taxon>Eukaryota</taxon>
        <taxon>Metazoa</taxon>
        <taxon>Chordata</taxon>
        <taxon>Craniata</taxon>
        <taxon>Vertebrata</taxon>
        <taxon>Euteleostomi</taxon>
        <taxon>Mammalia</taxon>
        <taxon>Eutheria</taxon>
        <taxon>Laurasiatheria</taxon>
        <taxon>Artiodactyla</taxon>
        <taxon>Ruminantia</taxon>
        <taxon>Pecora</taxon>
        <taxon>Cervidae</taxon>
        <taxon>Odocoileinae</taxon>
        <taxon>Rangifer</taxon>
    </lineage>
</organism>